<sequence length="790" mass="85472">MHRWPTVLHFPRNARPAATAPRIQPVQSRQALQSEHDRVPEAGAFRHAPPRLVSRQSQVKPSERGSFRSNAHTPRPQPRPHLTLRPSPPQSNECGSFRPLVLQSETKPSPPSRLSRLKFKERESLRSGHDFFTGANKGSAGERARWNGKKREGDGSRKFQPNKQVQADLYIPSTVSVGQLAKLLNVRLRTLQRKMDQVGMHAESSYDYVLTSDYAALLVQEFDRNPIINDEAAFDLYPPPPPENPHLLPTRPPIVAIMGHVDHGKTTLLDNLRSSSVASSEAGGITQHIGAFCVPLSMSSDSPSMPANERLITFLDTPGHAAFSAMRARGASVTDIVVLVVAADDGVMPQTIEIMNLVKREQEASNIGMVVAINKVDKPEADVDKTKLALLSAGVPLEEGGGDVPCVTVSGLTGSGLPELVETIALVADVMDLRAERDCTPVGYVLESRMLKGFGPVATVLMTRGTLSPGIPLLAGTSSCSTRRLLSPSLQPINLAAPGTPVLVTGWKTLPATGEEVLTGSETDIKKACANRERKRDLESALGDVEAINATRQAEKEREIANKAKRGTRGPRTVAEDSSVQVKKRYLRIVVKGDVSGSVEALVGAVKDIGNHLAGVKIVSIGVGDVSDSDVMMAKAADATIVAFSVGMPRTVRASASQNHVPIYTSDIIYRIIDDIRDRVISLLPCTYDIKVTGEATVLQLFDIQTKGTCKRIAGCRVTQGIVQRSSSVRVLREGKTVYEGSIDALKQLKKDVAEVRKGSECGVSLQDVDNLQDGDVIQMFQKIEIPAQL</sequence>
<dbReference type="SUPFAM" id="SSF52540">
    <property type="entry name" value="P-loop containing nucleoside triphosphate hydrolases"/>
    <property type="match status" value="1"/>
</dbReference>
<name>A0A8I2YG68_9AGAM</name>
<keyword evidence="6" id="KW-0809">Transit peptide</keyword>
<gene>
    <name evidence="12" type="ORF">JVT61DRAFT_9612</name>
</gene>
<feature type="compositionally biased region" description="Basic and acidic residues" evidence="10">
    <location>
        <begin position="118"/>
        <end position="129"/>
    </location>
</feature>
<dbReference type="NCBIfam" id="TIGR00487">
    <property type="entry name" value="IF-2"/>
    <property type="match status" value="1"/>
</dbReference>
<dbReference type="Pfam" id="PF22042">
    <property type="entry name" value="EF-G_D2"/>
    <property type="match status" value="1"/>
</dbReference>
<dbReference type="Gene3D" id="3.40.50.10050">
    <property type="entry name" value="Translation initiation factor IF- 2, domain 3"/>
    <property type="match status" value="1"/>
</dbReference>
<comment type="similarity">
    <text evidence="2">Belongs to the TRAFAC class translation factor GTPase superfamily. Classic translation factor GTPase family. IF-2 subfamily.</text>
</comment>
<feature type="region of interest" description="Disordered" evidence="10">
    <location>
        <begin position="1"/>
        <end position="161"/>
    </location>
</feature>
<keyword evidence="4" id="KW-0547">Nucleotide-binding</keyword>
<dbReference type="PROSITE" id="PS51722">
    <property type="entry name" value="G_TR_2"/>
    <property type="match status" value="1"/>
</dbReference>
<evidence type="ECO:0000256" key="6">
    <source>
        <dbReference type="ARBA" id="ARBA00022946"/>
    </source>
</evidence>
<dbReference type="OrthoDB" id="361630at2759"/>
<dbReference type="Gene3D" id="3.40.50.300">
    <property type="entry name" value="P-loop containing nucleotide triphosphate hydrolases"/>
    <property type="match status" value="1"/>
</dbReference>
<dbReference type="InterPro" id="IPR036925">
    <property type="entry name" value="TIF_IF2_dom3_sf"/>
</dbReference>
<organism evidence="12 13">
    <name type="scientific">Boletus reticuloceps</name>
    <dbReference type="NCBI Taxonomy" id="495285"/>
    <lineage>
        <taxon>Eukaryota</taxon>
        <taxon>Fungi</taxon>
        <taxon>Dikarya</taxon>
        <taxon>Basidiomycota</taxon>
        <taxon>Agaricomycotina</taxon>
        <taxon>Agaricomycetes</taxon>
        <taxon>Agaricomycetidae</taxon>
        <taxon>Boletales</taxon>
        <taxon>Boletineae</taxon>
        <taxon>Boletaceae</taxon>
        <taxon>Boletoideae</taxon>
        <taxon>Boletus</taxon>
    </lineage>
</organism>
<protein>
    <recommendedName>
        <fullName evidence="9">Translation initiation factor IF-2, mitochondrial</fullName>
    </recommendedName>
</protein>
<evidence type="ECO:0000256" key="4">
    <source>
        <dbReference type="ARBA" id="ARBA00022741"/>
    </source>
</evidence>
<dbReference type="FunFam" id="2.40.30.10:FF:000008">
    <property type="entry name" value="Translation initiation factor IF-2"/>
    <property type="match status" value="1"/>
</dbReference>
<dbReference type="InterPro" id="IPR023115">
    <property type="entry name" value="TIF_IF2_dom3"/>
</dbReference>
<dbReference type="InterPro" id="IPR005225">
    <property type="entry name" value="Small_GTP-bd"/>
</dbReference>
<evidence type="ECO:0000313" key="13">
    <source>
        <dbReference type="Proteomes" id="UP000683000"/>
    </source>
</evidence>
<dbReference type="Pfam" id="PF11987">
    <property type="entry name" value="IF-2"/>
    <property type="match status" value="1"/>
</dbReference>
<evidence type="ECO:0000256" key="5">
    <source>
        <dbReference type="ARBA" id="ARBA00022917"/>
    </source>
</evidence>
<proteinExistence type="inferred from homology"/>
<dbReference type="PANTHER" id="PTHR43381:SF20">
    <property type="entry name" value="TRANSLATION INITIATION FACTOR IF-2, MITOCHONDRIAL"/>
    <property type="match status" value="1"/>
</dbReference>
<dbReference type="CDD" id="cd03692">
    <property type="entry name" value="mtIF2_IVc"/>
    <property type="match status" value="1"/>
</dbReference>
<evidence type="ECO:0000256" key="8">
    <source>
        <dbReference type="ARBA" id="ARBA00023134"/>
    </source>
</evidence>
<dbReference type="FunFam" id="3.40.50.10050:FF:000001">
    <property type="entry name" value="Translation initiation factor IF-2"/>
    <property type="match status" value="1"/>
</dbReference>
<dbReference type="GO" id="GO:0003924">
    <property type="term" value="F:GTPase activity"/>
    <property type="evidence" value="ECO:0007669"/>
    <property type="project" value="InterPro"/>
</dbReference>
<dbReference type="SUPFAM" id="SSF52156">
    <property type="entry name" value="Initiation factor IF2/eIF5b, domain 3"/>
    <property type="match status" value="1"/>
</dbReference>
<feature type="compositionally biased region" description="Basic and acidic residues" evidence="10">
    <location>
        <begin position="140"/>
        <end position="157"/>
    </location>
</feature>
<comment type="subcellular location">
    <subcellularLocation>
        <location evidence="1">Mitochondrion</location>
    </subcellularLocation>
</comment>
<dbReference type="GO" id="GO:0003743">
    <property type="term" value="F:translation initiation factor activity"/>
    <property type="evidence" value="ECO:0007669"/>
    <property type="project" value="UniProtKB-KW"/>
</dbReference>
<evidence type="ECO:0000256" key="1">
    <source>
        <dbReference type="ARBA" id="ARBA00004173"/>
    </source>
</evidence>
<dbReference type="Pfam" id="PF00009">
    <property type="entry name" value="GTP_EFTU"/>
    <property type="match status" value="1"/>
</dbReference>
<dbReference type="Gene3D" id="2.40.30.10">
    <property type="entry name" value="Translation factors"/>
    <property type="match status" value="2"/>
</dbReference>
<feature type="domain" description="Tr-type G" evidence="11">
    <location>
        <begin position="250"/>
        <end position="434"/>
    </location>
</feature>
<dbReference type="EMBL" id="JAGFBS010000035">
    <property type="protein sequence ID" value="KAG6371395.1"/>
    <property type="molecule type" value="Genomic_DNA"/>
</dbReference>
<dbReference type="AlphaFoldDB" id="A0A8I2YG68"/>
<dbReference type="InterPro" id="IPR053905">
    <property type="entry name" value="EF-G-like_DII"/>
</dbReference>
<accession>A0A8I2YG68</accession>
<reference evidence="12" key="1">
    <citation type="submission" date="2021-03" db="EMBL/GenBank/DDBJ databases">
        <title>Evolutionary innovations through gain and loss of genes in the ectomycorrhizal Boletales.</title>
        <authorList>
            <person name="Wu G."/>
            <person name="Miyauchi S."/>
            <person name="Morin E."/>
            <person name="Yang Z.-L."/>
            <person name="Xu J."/>
            <person name="Martin F.M."/>
        </authorList>
    </citation>
    <scope>NUCLEOTIDE SEQUENCE</scope>
    <source>
        <strain evidence="12">BR01</strain>
    </source>
</reference>
<evidence type="ECO:0000256" key="9">
    <source>
        <dbReference type="ARBA" id="ARBA00044200"/>
    </source>
</evidence>
<keyword evidence="8" id="KW-0342">GTP-binding</keyword>
<dbReference type="PANTHER" id="PTHR43381">
    <property type="entry name" value="TRANSLATION INITIATION FACTOR IF-2-RELATED"/>
    <property type="match status" value="1"/>
</dbReference>
<evidence type="ECO:0000256" key="3">
    <source>
        <dbReference type="ARBA" id="ARBA00022540"/>
    </source>
</evidence>
<dbReference type="InterPro" id="IPR000795">
    <property type="entry name" value="T_Tr_GTP-bd_dom"/>
</dbReference>
<keyword evidence="5" id="KW-0648">Protein biosynthesis</keyword>
<dbReference type="InterPro" id="IPR009000">
    <property type="entry name" value="Transl_B-barrel_sf"/>
</dbReference>
<dbReference type="PRINTS" id="PR00315">
    <property type="entry name" value="ELONGATNFCT"/>
</dbReference>
<evidence type="ECO:0000313" key="12">
    <source>
        <dbReference type="EMBL" id="KAG6371395.1"/>
    </source>
</evidence>
<dbReference type="SUPFAM" id="SSF50447">
    <property type="entry name" value="Translation proteins"/>
    <property type="match status" value="2"/>
</dbReference>
<dbReference type="CDD" id="cd01887">
    <property type="entry name" value="IF2_eIF5B"/>
    <property type="match status" value="1"/>
</dbReference>
<dbReference type="GO" id="GO:0005525">
    <property type="term" value="F:GTP binding"/>
    <property type="evidence" value="ECO:0007669"/>
    <property type="project" value="UniProtKB-KW"/>
</dbReference>
<keyword evidence="13" id="KW-1185">Reference proteome</keyword>
<evidence type="ECO:0000256" key="10">
    <source>
        <dbReference type="SAM" id="MobiDB-lite"/>
    </source>
</evidence>
<dbReference type="InterPro" id="IPR015760">
    <property type="entry name" value="TIF_IF2"/>
</dbReference>
<dbReference type="Proteomes" id="UP000683000">
    <property type="component" value="Unassembled WGS sequence"/>
</dbReference>
<evidence type="ECO:0000259" key="11">
    <source>
        <dbReference type="PROSITE" id="PS51722"/>
    </source>
</evidence>
<keyword evidence="7" id="KW-0496">Mitochondrion</keyword>
<keyword evidence="3" id="KW-0396">Initiation factor</keyword>
<evidence type="ECO:0000256" key="7">
    <source>
        <dbReference type="ARBA" id="ARBA00023128"/>
    </source>
</evidence>
<dbReference type="InterPro" id="IPR027417">
    <property type="entry name" value="P-loop_NTPase"/>
</dbReference>
<dbReference type="NCBIfam" id="TIGR00231">
    <property type="entry name" value="small_GTP"/>
    <property type="match status" value="1"/>
</dbReference>
<dbReference type="GO" id="GO:0005739">
    <property type="term" value="C:mitochondrion"/>
    <property type="evidence" value="ECO:0007669"/>
    <property type="project" value="UniProtKB-SubCell"/>
</dbReference>
<dbReference type="InterPro" id="IPR000178">
    <property type="entry name" value="TF_IF2_bacterial-like"/>
</dbReference>
<feature type="compositionally biased region" description="Low complexity" evidence="10">
    <location>
        <begin position="11"/>
        <end position="22"/>
    </location>
</feature>
<dbReference type="FunFam" id="3.40.50.300:FF:000019">
    <property type="entry name" value="Translation initiation factor IF-2"/>
    <property type="match status" value="1"/>
</dbReference>
<evidence type="ECO:0000256" key="2">
    <source>
        <dbReference type="ARBA" id="ARBA00007733"/>
    </source>
</evidence>
<comment type="caution">
    <text evidence="12">The sequence shown here is derived from an EMBL/GenBank/DDBJ whole genome shotgun (WGS) entry which is preliminary data.</text>
</comment>